<comment type="caution">
    <text evidence="1">The sequence shown here is derived from an EMBL/GenBank/DDBJ whole genome shotgun (WGS) entry which is preliminary data.</text>
</comment>
<name>A0A1B8HD07_9GAMM</name>
<reference evidence="1 2" key="1">
    <citation type="submission" date="2016-06" db="EMBL/GenBank/DDBJ databases">
        <authorList>
            <person name="Kjaerup R.B."/>
            <person name="Dalgaard T.S."/>
            <person name="Juul-Madsen H.R."/>
        </authorList>
    </citation>
    <scope>NUCLEOTIDE SEQUENCE [LARGE SCALE GENOMIC DNA]</scope>
    <source>
        <strain evidence="1 2">GCSL-Mp3</strain>
    </source>
</reference>
<dbReference type="AlphaFoldDB" id="A0A1B8HD07"/>
<evidence type="ECO:0000313" key="1">
    <source>
        <dbReference type="EMBL" id="OBU06957.1"/>
    </source>
</evidence>
<organism evidence="1 2">
    <name type="scientific">Morganella psychrotolerans</name>
    <dbReference type="NCBI Taxonomy" id="368603"/>
    <lineage>
        <taxon>Bacteria</taxon>
        <taxon>Pseudomonadati</taxon>
        <taxon>Pseudomonadota</taxon>
        <taxon>Gammaproteobacteria</taxon>
        <taxon>Enterobacterales</taxon>
        <taxon>Morganellaceae</taxon>
        <taxon>Morganella</taxon>
    </lineage>
</organism>
<sequence length="107" mass="12680">MNYYKIYNKDVDAWLRQDQSGFTDEEHAGFWPEPAIINIEQSDVQKPVYFSPSATTLKLIEFGVYDFCGRWPERPELAQKHLFSCQNLEFRHLKATYYYKETLGNTT</sequence>
<accession>A0A1B8HD07</accession>
<evidence type="ECO:0000313" key="2">
    <source>
        <dbReference type="Proteomes" id="UP000092247"/>
    </source>
</evidence>
<dbReference type="EMBL" id="LZEX01000014">
    <property type="protein sequence ID" value="OBU06957.1"/>
    <property type="molecule type" value="Genomic_DNA"/>
</dbReference>
<protein>
    <submittedName>
        <fullName evidence="1">Uncharacterized protein</fullName>
    </submittedName>
</protein>
<dbReference type="Proteomes" id="UP000092247">
    <property type="component" value="Unassembled WGS sequence"/>
</dbReference>
<proteinExistence type="predicted"/>
<dbReference type="RefSeq" id="WP_011039618.1">
    <property type="nucleotide sequence ID" value="NZ_LZEX01000014.1"/>
</dbReference>
<gene>
    <name evidence="1" type="ORF">AYY17_19665</name>
</gene>